<dbReference type="SMART" id="SM00353">
    <property type="entry name" value="HLH"/>
    <property type="match status" value="1"/>
</dbReference>
<keyword evidence="4" id="KW-0539">Nucleus</keyword>
<dbReference type="GO" id="GO:0005634">
    <property type="term" value="C:nucleus"/>
    <property type="evidence" value="ECO:0007669"/>
    <property type="project" value="UniProtKB-SubCell"/>
</dbReference>
<dbReference type="InterPro" id="IPR002912">
    <property type="entry name" value="ACT_dom"/>
</dbReference>
<keyword evidence="2" id="KW-0805">Transcription regulation</keyword>
<sequence length="269" mass="30206">MDKEVSGEGSRRPLLASNENFHEETIRGGTKSIIDPNIRQHEAGVEQKCKGKAIDVGNELGDEKKRKRYCQPETRVSAERKRRSTETKLYADLLAMLPQISTKGHKIKILEEAISTIKSLEETLHGLEKQKQDRQLHGASQSHDNNTQAPDLLINNGEPTMNVDTISDQSSYGFKTLASPNVTLSVCGANAFINICSEKIPELFSTICYILENHNLDVLYIEISSDRAKSMYMIRVRHDVRPELANGFTNEEMCEEAVEQIAQLLALHN</sequence>
<feature type="compositionally biased region" description="Polar residues" evidence="5">
    <location>
        <begin position="138"/>
        <end position="149"/>
    </location>
</feature>
<evidence type="ECO:0000256" key="1">
    <source>
        <dbReference type="ARBA" id="ARBA00004123"/>
    </source>
</evidence>
<feature type="region of interest" description="Disordered" evidence="5">
    <location>
        <begin position="1"/>
        <end position="29"/>
    </location>
</feature>
<evidence type="ECO:0000256" key="2">
    <source>
        <dbReference type="ARBA" id="ARBA00023015"/>
    </source>
</evidence>
<dbReference type="SUPFAM" id="SSF47459">
    <property type="entry name" value="HLH, helix-loop-helix DNA-binding domain"/>
    <property type="match status" value="1"/>
</dbReference>
<evidence type="ECO:0000256" key="5">
    <source>
        <dbReference type="SAM" id="MobiDB-lite"/>
    </source>
</evidence>
<feature type="region of interest" description="Disordered" evidence="5">
    <location>
        <begin position="130"/>
        <end position="152"/>
    </location>
</feature>
<evidence type="ECO:0000313" key="8">
    <source>
        <dbReference type="EMBL" id="KAK1417504.1"/>
    </source>
</evidence>
<comment type="caution">
    <text evidence="8">The sequence shown here is derived from an EMBL/GenBank/DDBJ whole genome shotgun (WGS) entry which is preliminary data.</text>
</comment>
<evidence type="ECO:0000256" key="4">
    <source>
        <dbReference type="ARBA" id="ARBA00023242"/>
    </source>
</evidence>
<gene>
    <name evidence="8" type="ORF">QVD17_26633</name>
</gene>
<reference evidence="8" key="1">
    <citation type="journal article" date="2023" name="bioRxiv">
        <title>Improved chromosome-level genome assembly for marigold (Tagetes erecta).</title>
        <authorList>
            <person name="Jiang F."/>
            <person name="Yuan L."/>
            <person name="Wang S."/>
            <person name="Wang H."/>
            <person name="Xu D."/>
            <person name="Wang A."/>
            <person name="Fan W."/>
        </authorList>
    </citation>
    <scope>NUCLEOTIDE SEQUENCE</scope>
    <source>
        <strain evidence="8">WSJ</strain>
        <tissue evidence="8">Leaf</tissue>
    </source>
</reference>
<feature type="domain" description="ACT" evidence="7">
    <location>
        <begin position="192"/>
        <end position="269"/>
    </location>
</feature>
<evidence type="ECO:0000313" key="9">
    <source>
        <dbReference type="Proteomes" id="UP001229421"/>
    </source>
</evidence>
<organism evidence="8 9">
    <name type="scientific">Tagetes erecta</name>
    <name type="common">African marigold</name>
    <dbReference type="NCBI Taxonomy" id="13708"/>
    <lineage>
        <taxon>Eukaryota</taxon>
        <taxon>Viridiplantae</taxon>
        <taxon>Streptophyta</taxon>
        <taxon>Embryophyta</taxon>
        <taxon>Tracheophyta</taxon>
        <taxon>Spermatophyta</taxon>
        <taxon>Magnoliopsida</taxon>
        <taxon>eudicotyledons</taxon>
        <taxon>Gunneridae</taxon>
        <taxon>Pentapetalae</taxon>
        <taxon>asterids</taxon>
        <taxon>campanulids</taxon>
        <taxon>Asterales</taxon>
        <taxon>Asteraceae</taxon>
        <taxon>Asteroideae</taxon>
        <taxon>Heliantheae alliance</taxon>
        <taxon>Tageteae</taxon>
        <taxon>Tagetes</taxon>
    </lineage>
</organism>
<evidence type="ECO:0008006" key="10">
    <source>
        <dbReference type="Google" id="ProtNLM"/>
    </source>
</evidence>
<dbReference type="InterPro" id="IPR036638">
    <property type="entry name" value="HLH_DNA-bd_sf"/>
</dbReference>
<keyword evidence="9" id="KW-1185">Reference proteome</keyword>
<dbReference type="InterPro" id="IPR011598">
    <property type="entry name" value="bHLH_dom"/>
</dbReference>
<dbReference type="InterPro" id="IPR044278">
    <property type="entry name" value="BHLH95-like"/>
</dbReference>
<dbReference type="PROSITE" id="PS51671">
    <property type="entry name" value="ACT"/>
    <property type="match status" value="1"/>
</dbReference>
<name>A0AAD8K6Z7_TARER</name>
<feature type="domain" description="BHLH" evidence="6">
    <location>
        <begin position="70"/>
        <end position="120"/>
    </location>
</feature>
<dbReference type="PROSITE" id="PS50888">
    <property type="entry name" value="BHLH"/>
    <property type="match status" value="1"/>
</dbReference>
<dbReference type="GO" id="GO:0046983">
    <property type="term" value="F:protein dimerization activity"/>
    <property type="evidence" value="ECO:0007669"/>
    <property type="project" value="InterPro"/>
</dbReference>
<evidence type="ECO:0000256" key="3">
    <source>
        <dbReference type="ARBA" id="ARBA00023163"/>
    </source>
</evidence>
<accession>A0AAD8K6Z7</accession>
<dbReference type="GO" id="GO:0009960">
    <property type="term" value="P:endosperm development"/>
    <property type="evidence" value="ECO:0007669"/>
    <property type="project" value="InterPro"/>
</dbReference>
<protein>
    <recommendedName>
        <fullName evidence="10">BHLH domain-containing protein</fullName>
    </recommendedName>
</protein>
<evidence type="ECO:0000259" key="6">
    <source>
        <dbReference type="PROSITE" id="PS50888"/>
    </source>
</evidence>
<dbReference type="PANTHER" id="PTHR46772">
    <property type="entry name" value="BHLH DOMAIN-CONTAINING PROTEIN"/>
    <property type="match status" value="1"/>
</dbReference>
<dbReference type="PANTHER" id="PTHR46772:SF8">
    <property type="entry name" value="TRANSCRIPTION FACTOR BHLH95"/>
    <property type="match status" value="1"/>
</dbReference>
<dbReference type="AlphaFoldDB" id="A0AAD8K6Z7"/>
<dbReference type="Pfam" id="PF00010">
    <property type="entry name" value="HLH"/>
    <property type="match status" value="1"/>
</dbReference>
<comment type="subcellular location">
    <subcellularLocation>
        <location evidence="1">Nucleus</location>
    </subcellularLocation>
</comment>
<proteinExistence type="predicted"/>
<keyword evidence="3" id="KW-0804">Transcription</keyword>
<dbReference type="EMBL" id="JAUHHV010000007">
    <property type="protein sequence ID" value="KAK1417504.1"/>
    <property type="molecule type" value="Genomic_DNA"/>
</dbReference>
<dbReference type="GO" id="GO:0003700">
    <property type="term" value="F:DNA-binding transcription factor activity"/>
    <property type="evidence" value="ECO:0007669"/>
    <property type="project" value="InterPro"/>
</dbReference>
<feature type="compositionally biased region" description="Basic and acidic residues" evidence="5">
    <location>
        <begin position="1"/>
        <end position="11"/>
    </location>
</feature>
<dbReference type="Proteomes" id="UP001229421">
    <property type="component" value="Unassembled WGS sequence"/>
</dbReference>
<evidence type="ECO:0000259" key="7">
    <source>
        <dbReference type="PROSITE" id="PS51671"/>
    </source>
</evidence>
<dbReference type="Gene3D" id="4.10.280.10">
    <property type="entry name" value="Helix-loop-helix DNA-binding domain"/>
    <property type="match status" value="1"/>
</dbReference>